<dbReference type="InterPro" id="IPR010272">
    <property type="entry name" value="T6SS_TssF"/>
</dbReference>
<dbReference type="AlphaFoldDB" id="A0A438AHU9"/>
<comment type="caution">
    <text evidence="1">The sequence shown here is derived from an EMBL/GenBank/DDBJ whole genome shotgun (WGS) entry which is preliminary data.</text>
</comment>
<evidence type="ECO:0000313" key="1">
    <source>
        <dbReference type="EMBL" id="RVV98303.1"/>
    </source>
</evidence>
<reference evidence="1 2" key="1">
    <citation type="submission" date="2018-11" db="EMBL/GenBank/DDBJ databases">
        <title>Mesobaculum littorinae gen. nov., sp. nov., isolated from Littorina scabra that represents a novel genus of the order Rhodobacteraceae.</title>
        <authorList>
            <person name="Li F."/>
        </authorList>
    </citation>
    <scope>NUCLEOTIDE SEQUENCE [LARGE SCALE GENOMIC DNA]</scope>
    <source>
        <strain evidence="1 2">M0103</strain>
    </source>
</reference>
<proteinExistence type="predicted"/>
<evidence type="ECO:0000313" key="2">
    <source>
        <dbReference type="Proteomes" id="UP000285908"/>
    </source>
</evidence>
<dbReference type="PANTHER" id="PTHR35370">
    <property type="entry name" value="CYTOPLASMIC PROTEIN-RELATED-RELATED"/>
    <property type="match status" value="1"/>
</dbReference>
<dbReference type="NCBIfam" id="TIGR03359">
    <property type="entry name" value="VI_chp_6"/>
    <property type="match status" value="1"/>
</dbReference>
<dbReference type="RefSeq" id="WP_127905536.1">
    <property type="nucleotide sequence ID" value="NZ_RQXX01000002.1"/>
</dbReference>
<dbReference type="OrthoDB" id="9763676at2"/>
<dbReference type="Proteomes" id="UP000285908">
    <property type="component" value="Unassembled WGS sequence"/>
</dbReference>
<accession>A0A438AHU9</accession>
<dbReference type="PANTHER" id="PTHR35370:SF1">
    <property type="entry name" value="TYPE VI SECRETION SYSTEM COMPONENT TSSF1"/>
    <property type="match status" value="1"/>
</dbReference>
<dbReference type="PIRSF" id="PIRSF028304">
    <property type="entry name" value="UCP028304"/>
    <property type="match status" value="1"/>
</dbReference>
<protein>
    <submittedName>
        <fullName evidence="1">Type VI secretion system baseplate subunit TssF</fullName>
    </submittedName>
</protein>
<gene>
    <name evidence="1" type="primary">tssF</name>
    <name evidence="1" type="ORF">EKE94_05065</name>
</gene>
<dbReference type="EMBL" id="RQXX01000002">
    <property type="protein sequence ID" value="RVV98303.1"/>
    <property type="molecule type" value="Genomic_DNA"/>
</dbReference>
<name>A0A438AHU9_9RHOB</name>
<organism evidence="1 2">
    <name type="scientific">Mesobaculum littorinae</name>
    <dbReference type="NCBI Taxonomy" id="2486419"/>
    <lineage>
        <taxon>Bacteria</taxon>
        <taxon>Pseudomonadati</taxon>
        <taxon>Pseudomonadota</taxon>
        <taxon>Alphaproteobacteria</taxon>
        <taxon>Rhodobacterales</taxon>
        <taxon>Roseobacteraceae</taxon>
        <taxon>Mesobaculum</taxon>
    </lineage>
</organism>
<dbReference type="Pfam" id="PF05947">
    <property type="entry name" value="T6SS_TssF"/>
    <property type="match status" value="1"/>
</dbReference>
<sequence length="596" mass="64409">MADRFLEHYSDELDALRRRAARFADAFPKIAGRLRLAPETSDDPHVERLIQSFAYSTARLRQKLDDGFPDLSEGLLETLYPHFLAPVPAMSVVSFDPALGTEELRCVPRGTQIVSDEIEGDTCRFRTTQEVTLAPVRIDAARLMARPVEAPPCPGQSPLGCLALTLRPTGRARIADLGLGTLRLYLGRAGRQAGALAHLLTQHATGVAVAAHAGDTAARHLPRTAVRPVGFAPEEAVLPAPERSLPGYRLLSEFFALPEKFLFVDIDVAAGGIAPEQTDRMDVYVYLDAAPGDLERRIGPEAFTLGATPVVNLFDTRAEPVILDASRSAWPLLADARRPLTRQVHSVTQVTIANDDGTTDAALPYFSRLADRRAGGMFYQLVRHGADGDDRPGATSVAFVDHRARPVSRTGGTASVEALATNGDLPRALPYGGGQPRLALSTPLDIVASVTALRPVTRPNRPAPEPDLIWKLISHMSLNHLSVDADGAEALRAILRLYDPGDSRETTQMIDAILDVSTAPAVTRIASVMVSGIDVTVTFDPDRIDDGTAHLFGSVLDRFLGSYVTLNTFTRLTLRLKARTDTLARFPARSGAEALI</sequence>
<keyword evidence="2" id="KW-1185">Reference proteome</keyword>